<evidence type="ECO:0000256" key="2">
    <source>
        <dbReference type="ARBA" id="ARBA00022723"/>
    </source>
</evidence>
<evidence type="ECO:0000313" key="11">
    <source>
        <dbReference type="Proteomes" id="UP000244073"/>
    </source>
</evidence>
<dbReference type="GO" id="GO:0005634">
    <property type="term" value="C:nucleus"/>
    <property type="evidence" value="ECO:0007669"/>
    <property type="project" value="UniProtKB-SubCell"/>
</dbReference>
<dbReference type="InterPro" id="IPR036864">
    <property type="entry name" value="Zn2-C6_fun-type_DNA-bd_sf"/>
</dbReference>
<keyword evidence="6" id="KW-0804">Transcription</keyword>
<evidence type="ECO:0000256" key="6">
    <source>
        <dbReference type="ARBA" id="ARBA00023163"/>
    </source>
</evidence>
<accession>A0A2T5LZY4</accession>
<dbReference type="InterPro" id="IPR052202">
    <property type="entry name" value="Yeast_MetPath_Reg"/>
</dbReference>
<comment type="caution">
    <text evidence="10">The sequence shown here is derived from an EMBL/GenBank/DDBJ whole genome shotgun (WGS) entry which is preliminary data.</text>
</comment>
<dbReference type="RefSeq" id="XP_040753239.1">
    <property type="nucleotide sequence ID" value="XM_040895321.1"/>
</dbReference>
<dbReference type="Pfam" id="PF00172">
    <property type="entry name" value="Zn_clus"/>
    <property type="match status" value="1"/>
</dbReference>
<dbReference type="InterPro" id="IPR001138">
    <property type="entry name" value="Zn2Cys6_DnaBD"/>
</dbReference>
<feature type="region of interest" description="Disordered" evidence="8">
    <location>
        <begin position="141"/>
        <end position="186"/>
    </location>
</feature>
<dbReference type="VEuPathDB" id="FungiDB:P175DRAFT_0477470"/>
<keyword evidence="3" id="KW-0862">Zinc</keyword>
<dbReference type="GeneID" id="63812203"/>
<feature type="domain" description="Zn(2)-C6 fungal-type" evidence="9">
    <location>
        <begin position="9"/>
        <end position="38"/>
    </location>
</feature>
<feature type="compositionally biased region" description="Low complexity" evidence="8">
    <location>
        <begin position="157"/>
        <end position="169"/>
    </location>
</feature>
<feature type="compositionally biased region" description="Basic and acidic residues" evidence="8">
    <location>
        <begin position="170"/>
        <end position="179"/>
    </location>
</feature>
<dbReference type="PROSITE" id="PS50048">
    <property type="entry name" value="ZN2_CY6_FUNGAL_2"/>
    <property type="match status" value="1"/>
</dbReference>
<proteinExistence type="predicted"/>
<dbReference type="GO" id="GO:0000981">
    <property type="term" value="F:DNA-binding transcription factor activity, RNA polymerase II-specific"/>
    <property type="evidence" value="ECO:0007669"/>
    <property type="project" value="InterPro"/>
</dbReference>
<reference evidence="10 11" key="1">
    <citation type="journal article" date="2018" name="Proc. Natl. Acad. Sci. U.S.A.">
        <title>Linking secondary metabolites to gene clusters through genome sequencing of six diverse Aspergillus species.</title>
        <authorList>
            <person name="Kaerboelling I."/>
            <person name="Vesth T.C."/>
            <person name="Frisvad J.C."/>
            <person name="Nybo J.L."/>
            <person name="Theobald S."/>
            <person name="Kuo A."/>
            <person name="Bowyer P."/>
            <person name="Matsuda Y."/>
            <person name="Mondo S."/>
            <person name="Lyhne E.K."/>
            <person name="Kogle M.E."/>
            <person name="Clum A."/>
            <person name="Lipzen A."/>
            <person name="Salamov A."/>
            <person name="Ngan C.Y."/>
            <person name="Daum C."/>
            <person name="Chiniquy J."/>
            <person name="Barry K."/>
            <person name="LaButti K."/>
            <person name="Haridas S."/>
            <person name="Simmons B.A."/>
            <person name="Magnuson J.K."/>
            <person name="Mortensen U.H."/>
            <person name="Larsen T.O."/>
            <person name="Grigoriev I.V."/>
            <person name="Baker S.E."/>
            <person name="Andersen M.R."/>
        </authorList>
    </citation>
    <scope>NUCLEOTIDE SEQUENCE [LARGE SCALE GENOMIC DNA]</scope>
    <source>
        <strain evidence="10 11">IBT 24754</strain>
    </source>
</reference>
<dbReference type="Proteomes" id="UP000244073">
    <property type="component" value="Unassembled WGS sequence"/>
</dbReference>
<evidence type="ECO:0000259" key="9">
    <source>
        <dbReference type="PROSITE" id="PS50048"/>
    </source>
</evidence>
<evidence type="ECO:0000313" key="10">
    <source>
        <dbReference type="EMBL" id="PTU21847.1"/>
    </source>
</evidence>
<dbReference type="OrthoDB" id="3862662at2759"/>
<evidence type="ECO:0000256" key="4">
    <source>
        <dbReference type="ARBA" id="ARBA00023015"/>
    </source>
</evidence>
<evidence type="ECO:0000256" key="7">
    <source>
        <dbReference type="ARBA" id="ARBA00023242"/>
    </source>
</evidence>
<keyword evidence="5" id="KW-0238">DNA-binding</keyword>
<sequence>MTDKQNPIACEPCRQKKCKCDRTLPSCSQCSDPGRCIYPESGKRGLPQGYITHLENRLAATERALYSTYASLRAVSPPSFTVVVNSPQQTPSRTAAVAEWAQFPLRDPSDLERWWTSKNQIYGAAEEASSPVWSLGAGEIDTREKDSSAAASSNNLGHNPRPRTGNPNPREGRAEHLAELEPAVYF</sequence>
<dbReference type="SUPFAM" id="SSF57701">
    <property type="entry name" value="Zn2/Cys6 DNA-binding domain"/>
    <property type="match status" value="1"/>
</dbReference>
<dbReference type="Gene3D" id="4.10.240.10">
    <property type="entry name" value="Zn(2)-C6 fungal-type DNA-binding domain"/>
    <property type="match status" value="1"/>
</dbReference>
<organism evidence="10 11">
    <name type="scientific">Aspergillus ochraceoroseus IBT 24754</name>
    <dbReference type="NCBI Taxonomy" id="1392256"/>
    <lineage>
        <taxon>Eukaryota</taxon>
        <taxon>Fungi</taxon>
        <taxon>Dikarya</taxon>
        <taxon>Ascomycota</taxon>
        <taxon>Pezizomycotina</taxon>
        <taxon>Eurotiomycetes</taxon>
        <taxon>Eurotiomycetidae</taxon>
        <taxon>Eurotiales</taxon>
        <taxon>Aspergillaceae</taxon>
        <taxon>Aspergillus</taxon>
        <taxon>Aspergillus subgen. Nidulantes</taxon>
    </lineage>
</organism>
<dbReference type="AlphaFoldDB" id="A0A2T5LZY4"/>
<comment type="subcellular location">
    <subcellularLocation>
        <location evidence="1">Nucleus</location>
    </subcellularLocation>
</comment>
<keyword evidence="4" id="KW-0805">Transcription regulation</keyword>
<evidence type="ECO:0000256" key="8">
    <source>
        <dbReference type="SAM" id="MobiDB-lite"/>
    </source>
</evidence>
<dbReference type="GO" id="GO:0045944">
    <property type="term" value="P:positive regulation of transcription by RNA polymerase II"/>
    <property type="evidence" value="ECO:0007669"/>
    <property type="project" value="TreeGrafter"/>
</dbReference>
<name>A0A2T5LZY4_9EURO</name>
<gene>
    <name evidence="10" type="ORF">P175DRAFT_0477470</name>
</gene>
<keyword evidence="7" id="KW-0539">Nucleus</keyword>
<dbReference type="CDD" id="cd00067">
    <property type="entry name" value="GAL4"/>
    <property type="match status" value="1"/>
</dbReference>
<keyword evidence="2" id="KW-0479">Metal-binding</keyword>
<dbReference type="EMBL" id="MSFN02000003">
    <property type="protein sequence ID" value="PTU21847.1"/>
    <property type="molecule type" value="Genomic_DNA"/>
</dbReference>
<evidence type="ECO:0000256" key="3">
    <source>
        <dbReference type="ARBA" id="ARBA00022833"/>
    </source>
</evidence>
<dbReference type="PANTHER" id="PTHR47782">
    <property type="entry name" value="ZN(II)2CYS6 TRANSCRIPTION FACTOR (EUROFUNG)-RELATED"/>
    <property type="match status" value="1"/>
</dbReference>
<evidence type="ECO:0000256" key="1">
    <source>
        <dbReference type="ARBA" id="ARBA00004123"/>
    </source>
</evidence>
<dbReference type="PANTHER" id="PTHR47782:SF1">
    <property type="entry name" value="PYRIMIDINE PATHWAY REGULATORY PROTEIN 1"/>
    <property type="match status" value="1"/>
</dbReference>
<protein>
    <recommendedName>
        <fullName evidence="9">Zn(2)-C6 fungal-type domain-containing protein</fullName>
    </recommendedName>
</protein>
<evidence type="ECO:0000256" key="5">
    <source>
        <dbReference type="ARBA" id="ARBA00023125"/>
    </source>
</evidence>
<dbReference type="GO" id="GO:0043565">
    <property type="term" value="F:sequence-specific DNA binding"/>
    <property type="evidence" value="ECO:0007669"/>
    <property type="project" value="TreeGrafter"/>
</dbReference>
<dbReference type="GO" id="GO:0008270">
    <property type="term" value="F:zinc ion binding"/>
    <property type="evidence" value="ECO:0007669"/>
    <property type="project" value="InterPro"/>
</dbReference>